<dbReference type="GO" id="GO:0046872">
    <property type="term" value="F:metal ion binding"/>
    <property type="evidence" value="ECO:0007669"/>
    <property type="project" value="UniProtKB-KW"/>
</dbReference>
<evidence type="ECO:0000256" key="3">
    <source>
        <dbReference type="ARBA" id="ARBA00004742"/>
    </source>
</evidence>
<comment type="cofactor">
    <cofactor evidence="1">
        <name>Mg(2+)</name>
        <dbReference type="ChEBI" id="CHEBI:18420"/>
    </cofactor>
</comment>
<proteinExistence type="inferred from homology"/>
<dbReference type="InterPro" id="IPR002192">
    <property type="entry name" value="PPDK_AMP/ATP-bd"/>
</dbReference>
<sequence>MSETLLYKNYNPRLRRKNENRIFGKENIGGKASGLCFAEEVLEKYNDVFKQSVKIPESFFIATDYYQMFLDYNNLNDITEDTPYEEVEMRFREAKFPPEYIKVLIEILNKMYYPLAVRSSSLLEDNAKYSFAGKYYTTFIPNKGTDRERLKQLEKAIKEIYVSVYGPDAVAYRRKHAPDQKELMGVIVQQLIGAQKGVYFYPEVSGVGFSRNYRRWTDRIKIEDGVVRLVFGLGTKCTGRGYARIFSLTNLRLRPEGNNPKEIAKNSQEAFDVLNLITGEVETYNINEAPQFLTYHDKIGDIAQIYSKRENAIFDINVLNNSNDVLNKYIFTFENFPRRHRGFFNIISNLFKYFEEEMGMAVDIEFTYDLKKGEFYLLQTRPLSSYESFRKVHIPKDIEKKCVLLKGDRMLTNGILKNVKYIVYVDHEVYSLYKDKHEIARIIGRLNKSIGDRYILVGPGRWGSSNPYLGVPVIYNEISNAAMIVEIGIKNGDFMPELSYGTHFFADLDIDNILYMPVFDGYENNIFNEEWFKRGTYIDTAVKIFEGRFDAYLDGDKMIGYVISHEK</sequence>
<evidence type="ECO:0000256" key="2">
    <source>
        <dbReference type="ARBA" id="ARBA00002988"/>
    </source>
</evidence>
<accession>A0A1M4SAZ0</accession>
<keyword evidence="11" id="KW-0067">ATP-binding</keyword>
<gene>
    <name evidence="16" type="ORF">SAMN02745195_00078</name>
</gene>
<keyword evidence="9" id="KW-0547">Nucleotide-binding</keyword>
<keyword evidence="16" id="KW-0670">Pyruvate</keyword>
<dbReference type="RefSeq" id="WP_072966443.1">
    <property type="nucleotide sequence ID" value="NZ_FQUR01000006.1"/>
</dbReference>
<comment type="pathway">
    <text evidence="3">Carbohydrate biosynthesis; gluconeogenesis.</text>
</comment>
<dbReference type="Proteomes" id="UP000184127">
    <property type="component" value="Unassembled WGS sequence"/>
</dbReference>
<evidence type="ECO:0000256" key="11">
    <source>
        <dbReference type="ARBA" id="ARBA00022840"/>
    </source>
</evidence>
<dbReference type="AlphaFoldDB" id="A0A1M4SAZ0"/>
<keyword evidence="17" id="KW-1185">Reference proteome</keyword>
<dbReference type="Gene3D" id="3.30.470.20">
    <property type="entry name" value="ATP-grasp fold, B domain"/>
    <property type="match status" value="1"/>
</dbReference>
<dbReference type="InterPro" id="IPR006319">
    <property type="entry name" value="PEP_synth"/>
</dbReference>
<evidence type="ECO:0000256" key="9">
    <source>
        <dbReference type="ARBA" id="ARBA00022741"/>
    </source>
</evidence>
<evidence type="ECO:0000256" key="4">
    <source>
        <dbReference type="ARBA" id="ARBA00007837"/>
    </source>
</evidence>
<dbReference type="Gene3D" id="3.30.1490.20">
    <property type="entry name" value="ATP-grasp fold, A domain"/>
    <property type="match status" value="1"/>
</dbReference>
<evidence type="ECO:0000256" key="7">
    <source>
        <dbReference type="ARBA" id="ARBA00022679"/>
    </source>
</evidence>
<evidence type="ECO:0000256" key="8">
    <source>
        <dbReference type="ARBA" id="ARBA00022723"/>
    </source>
</evidence>
<dbReference type="EC" id="2.7.9.2" evidence="5"/>
<evidence type="ECO:0000256" key="13">
    <source>
        <dbReference type="ARBA" id="ARBA00033470"/>
    </source>
</evidence>
<keyword evidence="8" id="KW-0479">Metal-binding</keyword>
<comment type="function">
    <text evidence="2">Catalyzes the phosphorylation of pyruvate to phosphoenolpyruvate.</text>
</comment>
<evidence type="ECO:0000256" key="14">
    <source>
        <dbReference type="ARBA" id="ARBA00047700"/>
    </source>
</evidence>
<organism evidence="16 17">
    <name type="scientific">Thermoanaerobacter uzonensis DSM 18761</name>
    <dbReference type="NCBI Taxonomy" id="1123369"/>
    <lineage>
        <taxon>Bacteria</taxon>
        <taxon>Bacillati</taxon>
        <taxon>Bacillota</taxon>
        <taxon>Clostridia</taxon>
        <taxon>Thermoanaerobacterales</taxon>
        <taxon>Thermoanaerobacteraceae</taxon>
        <taxon>Thermoanaerobacter</taxon>
    </lineage>
</organism>
<name>A0A1M4SAZ0_9THEO</name>
<dbReference type="GO" id="GO:0005524">
    <property type="term" value="F:ATP binding"/>
    <property type="evidence" value="ECO:0007669"/>
    <property type="project" value="UniProtKB-KW"/>
</dbReference>
<comment type="catalytic activity">
    <reaction evidence="14">
        <text>pyruvate + ATP + H2O = phosphoenolpyruvate + AMP + phosphate + 2 H(+)</text>
        <dbReference type="Rhea" id="RHEA:11364"/>
        <dbReference type="ChEBI" id="CHEBI:15361"/>
        <dbReference type="ChEBI" id="CHEBI:15377"/>
        <dbReference type="ChEBI" id="CHEBI:15378"/>
        <dbReference type="ChEBI" id="CHEBI:30616"/>
        <dbReference type="ChEBI" id="CHEBI:43474"/>
        <dbReference type="ChEBI" id="CHEBI:58702"/>
        <dbReference type="ChEBI" id="CHEBI:456215"/>
        <dbReference type="EC" id="2.7.9.2"/>
    </reaction>
</comment>
<evidence type="ECO:0000313" key="16">
    <source>
        <dbReference type="EMBL" id="SHE29376.1"/>
    </source>
</evidence>
<reference evidence="17" key="1">
    <citation type="submission" date="2016-11" db="EMBL/GenBank/DDBJ databases">
        <authorList>
            <person name="Varghese N."/>
            <person name="Submissions S."/>
        </authorList>
    </citation>
    <scope>NUCLEOTIDE SEQUENCE [LARGE SCALE GENOMIC DNA]</scope>
    <source>
        <strain evidence="17">DSM 18761</strain>
    </source>
</reference>
<evidence type="ECO:0000256" key="5">
    <source>
        <dbReference type="ARBA" id="ARBA00011996"/>
    </source>
</evidence>
<evidence type="ECO:0000256" key="12">
    <source>
        <dbReference type="ARBA" id="ARBA00022842"/>
    </source>
</evidence>
<dbReference type="Pfam" id="PF01326">
    <property type="entry name" value="PPDK_N"/>
    <property type="match status" value="1"/>
</dbReference>
<comment type="similarity">
    <text evidence="4">Belongs to the PEP-utilizing enzyme family.</text>
</comment>
<dbReference type="EMBL" id="FQUR01000006">
    <property type="protein sequence ID" value="SHE29376.1"/>
    <property type="molecule type" value="Genomic_DNA"/>
</dbReference>
<protein>
    <recommendedName>
        <fullName evidence="6">Phosphoenolpyruvate synthase</fullName>
        <ecNumber evidence="5">2.7.9.2</ecNumber>
    </recommendedName>
    <alternativeName>
        <fullName evidence="13">Pyruvate, water dikinase</fullName>
    </alternativeName>
</protein>
<dbReference type="InterPro" id="IPR013815">
    <property type="entry name" value="ATP_grasp_subdomain_1"/>
</dbReference>
<keyword evidence="10 16" id="KW-0418">Kinase</keyword>
<evidence type="ECO:0000256" key="1">
    <source>
        <dbReference type="ARBA" id="ARBA00001946"/>
    </source>
</evidence>
<dbReference type="SUPFAM" id="SSF56059">
    <property type="entry name" value="Glutathione synthetase ATP-binding domain-like"/>
    <property type="match status" value="1"/>
</dbReference>
<keyword evidence="12" id="KW-0460">Magnesium</keyword>
<evidence type="ECO:0000256" key="10">
    <source>
        <dbReference type="ARBA" id="ARBA00022777"/>
    </source>
</evidence>
<dbReference type="PANTHER" id="PTHR43030:SF1">
    <property type="entry name" value="PHOSPHOENOLPYRUVATE SYNTHASE"/>
    <property type="match status" value="1"/>
</dbReference>
<keyword evidence="7" id="KW-0808">Transferase</keyword>
<evidence type="ECO:0000313" key="17">
    <source>
        <dbReference type="Proteomes" id="UP000184127"/>
    </source>
</evidence>
<evidence type="ECO:0000256" key="6">
    <source>
        <dbReference type="ARBA" id="ARBA00021623"/>
    </source>
</evidence>
<evidence type="ECO:0000259" key="15">
    <source>
        <dbReference type="Pfam" id="PF01326"/>
    </source>
</evidence>
<dbReference type="GO" id="GO:0008986">
    <property type="term" value="F:pyruvate, water dikinase activity"/>
    <property type="evidence" value="ECO:0007669"/>
    <property type="project" value="UniProtKB-EC"/>
</dbReference>
<feature type="domain" description="Pyruvate phosphate dikinase AMP/ATP-binding" evidence="15">
    <location>
        <begin position="26"/>
        <end position="399"/>
    </location>
</feature>
<dbReference type="PANTHER" id="PTHR43030">
    <property type="entry name" value="PHOSPHOENOLPYRUVATE SYNTHASE"/>
    <property type="match status" value="1"/>
</dbReference>